<sequence>MKKLYIIIVLLAATQVYGQQDPQYTQYMYNMNVVNPAYAGSKESLSFGLLYRSQWAGIDGAPKTATFFGHTRVGEKVGLGLSVISDEIGPIKETNAYADFSYTLQLGGEHRLAFGIKAGATFHDIGLAGIDLIDQDDQFFQNISTTTPNIGAGIFYYTDNYYLAASVPNILNSVHLDADGNKLGSEERHYFLTGGYVFQLNENTKLKPSFLVKSAFGAPTSYDVNLNALFFEKFELGASYRMDDSFSGIVNFAITPDIRVGYAYDNVTSDIKRFAPASHEFLLLFDLNFSKKVSRSPRYF</sequence>
<dbReference type="RefSeq" id="WP_147086145.1">
    <property type="nucleotide sequence ID" value="NZ_VORM01000006.1"/>
</dbReference>
<reference evidence="2 3" key="1">
    <citation type="submission" date="2019-08" db="EMBL/GenBank/DDBJ databases">
        <title>Genomes of Subsaximicrobium wynnwilliamsii strains.</title>
        <authorList>
            <person name="Bowman J.P."/>
        </authorList>
    </citation>
    <scope>NUCLEOTIDE SEQUENCE [LARGE SCALE GENOMIC DNA]</scope>
    <source>
        <strain evidence="2 3">2-80-2</strain>
    </source>
</reference>
<name>A0A5C6ZIP7_9FLAO</name>
<evidence type="ECO:0000313" key="2">
    <source>
        <dbReference type="EMBL" id="TXD89392.1"/>
    </source>
</evidence>
<evidence type="ECO:0000313" key="3">
    <source>
        <dbReference type="Proteomes" id="UP000321578"/>
    </source>
</evidence>
<protein>
    <submittedName>
        <fullName evidence="2">Type IX secretion system membrane protein PorP/SprF</fullName>
    </submittedName>
</protein>
<organism evidence="2 3">
    <name type="scientific">Subsaximicrobium wynnwilliamsii</name>
    <dbReference type="NCBI Taxonomy" id="291179"/>
    <lineage>
        <taxon>Bacteria</taxon>
        <taxon>Pseudomonadati</taxon>
        <taxon>Bacteroidota</taxon>
        <taxon>Flavobacteriia</taxon>
        <taxon>Flavobacteriales</taxon>
        <taxon>Flavobacteriaceae</taxon>
        <taxon>Subsaximicrobium</taxon>
    </lineage>
</organism>
<dbReference type="AlphaFoldDB" id="A0A5C6ZIP7"/>
<feature type="chain" id="PRO_5022773298" evidence="1">
    <location>
        <begin position="19"/>
        <end position="300"/>
    </location>
</feature>
<dbReference type="OrthoDB" id="1114455at2"/>
<dbReference type="EMBL" id="VORO01000007">
    <property type="protein sequence ID" value="TXD89392.1"/>
    <property type="molecule type" value="Genomic_DNA"/>
</dbReference>
<dbReference type="Pfam" id="PF11751">
    <property type="entry name" value="PorP_SprF"/>
    <property type="match status" value="1"/>
</dbReference>
<feature type="signal peptide" evidence="1">
    <location>
        <begin position="1"/>
        <end position="18"/>
    </location>
</feature>
<dbReference type="InterPro" id="IPR019861">
    <property type="entry name" value="PorP/SprF_Bacteroidetes"/>
</dbReference>
<accession>A0A5C6ZIP7</accession>
<dbReference type="NCBIfam" id="TIGR03519">
    <property type="entry name" value="T9SS_PorP_fam"/>
    <property type="match status" value="1"/>
</dbReference>
<proteinExistence type="predicted"/>
<keyword evidence="3" id="KW-1185">Reference proteome</keyword>
<keyword evidence="1" id="KW-0732">Signal</keyword>
<dbReference type="Proteomes" id="UP000321578">
    <property type="component" value="Unassembled WGS sequence"/>
</dbReference>
<gene>
    <name evidence="2" type="ORF">ESY86_08360</name>
</gene>
<evidence type="ECO:0000256" key="1">
    <source>
        <dbReference type="SAM" id="SignalP"/>
    </source>
</evidence>
<comment type="caution">
    <text evidence="2">The sequence shown here is derived from an EMBL/GenBank/DDBJ whole genome shotgun (WGS) entry which is preliminary data.</text>
</comment>